<feature type="transmembrane region" description="Helical" evidence="2">
    <location>
        <begin position="651"/>
        <end position="675"/>
    </location>
</feature>
<keyword evidence="2" id="KW-0812">Transmembrane</keyword>
<protein>
    <submittedName>
        <fullName evidence="3">Uncharacterized protein</fullName>
    </submittedName>
</protein>
<sequence length="745" mass="82606">MKNHNQLFFPCLESPLRLYLSVATKESYLDPSAGVGAAAPDTTTIEIKEHNNSNVSAAASDKVEDEYNSSATDDADATTDAITDADVKKAPPSTTGATKEEEEEEEQIVVKSTKWQDQKHEYLSLQALNKKKVCVSDSPHEWCLLWNNGTTPAAAAAAIADDDDDDDVKEDSLDDDGETNGIRASTFVLQSVDRKVFLTCNAEGELSTCTQEYLQAKRQQQFEQEQAEELIFQENAKNNNNNAVSRNDGDDQGSFTWALEYEDESGMVVSLINTTYQRKLAILKSNDNDSKPTKPMCTTLPLATKRLEDEDDAHLFPGNDDDDDEVPPSTPVFTFHWKMRFRSGELLFLSNPTIQRRLRCDAFGKLNLDENWKGWEVFRFVEAGHGGFVQITSWTHDSYLLYSNQYGKVGMTQNEESPNTLWEITRFRDAEDGTSGGILLRSVRHDRYLSALNEKELATVEKQNFNFAAVQWELEPANKKLFFLTTTTTTTTSNAAASKASFADGTVNHHFLSSRPNGKVFSTKHGKDWEEWELKPVLQEGKTLEEEDDRKPSAGGFAEEVNMYSIYSNKHQKYLGSSEDGNVYTIESLGESEHWELEESPSGDGYIVIPHLYGDRQLFCNDQGELTTSPTECQAWNLQPRMPNSISKNQMAVAGVAAATLLVASPLSFALGAAARAPFAAMMVGGAEVVTAEAAVAYGVGTAVIGSSAVAIMTDHKNRLESKKSQQNELPIQSVNRPLVGWRSW</sequence>
<name>A0AAD2G626_9STRA</name>
<dbReference type="InterPro" id="IPR008999">
    <property type="entry name" value="Actin-crosslinking"/>
</dbReference>
<evidence type="ECO:0000313" key="3">
    <source>
        <dbReference type="EMBL" id="CAJ1964239.1"/>
    </source>
</evidence>
<reference evidence="3" key="1">
    <citation type="submission" date="2023-08" db="EMBL/GenBank/DDBJ databases">
        <authorList>
            <person name="Audoor S."/>
            <person name="Bilcke G."/>
        </authorList>
    </citation>
    <scope>NUCLEOTIDE SEQUENCE</scope>
</reference>
<feature type="region of interest" description="Disordered" evidence="1">
    <location>
        <begin position="157"/>
        <end position="179"/>
    </location>
</feature>
<feature type="region of interest" description="Disordered" evidence="1">
    <location>
        <begin position="45"/>
        <end position="113"/>
    </location>
</feature>
<evidence type="ECO:0000313" key="4">
    <source>
        <dbReference type="Proteomes" id="UP001295423"/>
    </source>
</evidence>
<comment type="caution">
    <text evidence="3">The sequence shown here is derived from an EMBL/GenBank/DDBJ whole genome shotgun (WGS) entry which is preliminary data.</text>
</comment>
<dbReference type="Proteomes" id="UP001295423">
    <property type="component" value="Unassembled WGS sequence"/>
</dbReference>
<feature type="compositionally biased region" description="Acidic residues" evidence="1">
    <location>
        <begin position="160"/>
        <end position="178"/>
    </location>
</feature>
<evidence type="ECO:0000256" key="2">
    <source>
        <dbReference type="SAM" id="Phobius"/>
    </source>
</evidence>
<gene>
    <name evidence="3" type="ORF">CYCCA115_LOCUS20535</name>
</gene>
<feature type="compositionally biased region" description="Acidic residues" evidence="1">
    <location>
        <begin position="63"/>
        <end position="77"/>
    </location>
</feature>
<dbReference type="SUPFAM" id="SSF50405">
    <property type="entry name" value="Actin-crosslinking proteins"/>
    <property type="match status" value="1"/>
</dbReference>
<evidence type="ECO:0000256" key="1">
    <source>
        <dbReference type="SAM" id="MobiDB-lite"/>
    </source>
</evidence>
<keyword evidence="4" id="KW-1185">Reference proteome</keyword>
<dbReference type="AlphaFoldDB" id="A0AAD2G626"/>
<feature type="transmembrane region" description="Helical" evidence="2">
    <location>
        <begin position="695"/>
        <end position="714"/>
    </location>
</feature>
<accession>A0AAD2G626</accession>
<keyword evidence="2" id="KW-0472">Membrane</keyword>
<organism evidence="3 4">
    <name type="scientific">Cylindrotheca closterium</name>
    <dbReference type="NCBI Taxonomy" id="2856"/>
    <lineage>
        <taxon>Eukaryota</taxon>
        <taxon>Sar</taxon>
        <taxon>Stramenopiles</taxon>
        <taxon>Ochrophyta</taxon>
        <taxon>Bacillariophyta</taxon>
        <taxon>Bacillariophyceae</taxon>
        <taxon>Bacillariophycidae</taxon>
        <taxon>Bacillariales</taxon>
        <taxon>Bacillariaceae</taxon>
        <taxon>Cylindrotheca</taxon>
    </lineage>
</organism>
<dbReference type="EMBL" id="CAKOGP040002180">
    <property type="protein sequence ID" value="CAJ1964239.1"/>
    <property type="molecule type" value="Genomic_DNA"/>
</dbReference>
<dbReference type="Gene3D" id="2.80.10.50">
    <property type="match status" value="1"/>
</dbReference>
<proteinExistence type="predicted"/>
<keyword evidence="2" id="KW-1133">Transmembrane helix</keyword>